<dbReference type="Pfam" id="PF08541">
    <property type="entry name" value="ACP_syn_III_C"/>
    <property type="match status" value="1"/>
</dbReference>
<feature type="domain" description="Beta-ketoacyl-[acyl-carrier-protein] synthase III C-terminal" evidence="10">
    <location>
        <begin position="246"/>
        <end position="334"/>
    </location>
</feature>
<evidence type="ECO:0000256" key="3">
    <source>
        <dbReference type="ARBA" id="ARBA00022516"/>
    </source>
</evidence>
<dbReference type="NCBIfam" id="TIGR00747">
    <property type="entry name" value="fabH"/>
    <property type="match status" value="1"/>
</dbReference>
<dbReference type="HAMAP" id="MF_01815">
    <property type="entry name" value="FabH"/>
    <property type="match status" value="1"/>
</dbReference>
<keyword evidence="5 9" id="KW-0276">Fatty acid metabolism</keyword>
<dbReference type="KEGG" id="splu:LK06_002770"/>
<keyword evidence="4 9" id="KW-0808">Transferase</keyword>
<dbReference type="Gene3D" id="3.40.47.10">
    <property type="match status" value="1"/>
</dbReference>
<accession>A0A221NTL5</accession>
<dbReference type="NCBIfam" id="NF006829">
    <property type="entry name" value="PRK09352.1"/>
    <property type="match status" value="1"/>
</dbReference>
<evidence type="ECO:0000256" key="6">
    <source>
        <dbReference type="ARBA" id="ARBA00023098"/>
    </source>
</evidence>
<feature type="active site" evidence="9">
    <location>
        <position position="119"/>
    </location>
</feature>
<dbReference type="RefSeq" id="WP_039658260.1">
    <property type="nucleotide sequence ID" value="NZ_CP021080.1"/>
</dbReference>
<dbReference type="InterPro" id="IPR004655">
    <property type="entry name" value="FabH"/>
</dbReference>
<proteinExistence type="inferred from homology"/>
<dbReference type="STRING" id="1355015.LK06_002770"/>
<evidence type="ECO:0000313" key="12">
    <source>
        <dbReference type="EMBL" id="ASN23307.1"/>
    </source>
</evidence>
<comment type="pathway">
    <text evidence="9">Lipid metabolism; fatty acid biosynthesis.</text>
</comment>
<dbReference type="SUPFAM" id="SSF53901">
    <property type="entry name" value="Thiolase-like"/>
    <property type="match status" value="1"/>
</dbReference>
<sequence>MTGGTGGAADRAVICGIGYRVPDRIVTNAELCARLDTSEDWIVARTGISRRRWVEPGEATSDLAVRAGRAALKSAGGGQIDAVVLATTTPDQRCPATAPEVASRLGLGGVAALDVSAVCTGFLYGLATAAGFIAAGLAERVLMIAAEAFSTLLDPDDRTTLPIFGDGAGAVVLRRGRADEPGAVGPLVLGSDGDRSELITVKAGGARQPFPGPIPDDGSQYFKMRGREVFRQSVERMSAAGTEALSLAGWQLGDVDRVVTHQANARVSAALAERLGLRRDVMAQNIADVGNTAAASIPVLLAQATADGSVEAGHRLLLVAFGGGLTWGATTLTWPHLELHDA</sequence>
<keyword evidence="6 9" id="KW-0443">Lipid metabolism</keyword>
<dbReference type="InterPro" id="IPR013747">
    <property type="entry name" value="ACP_syn_III_C"/>
</dbReference>
<dbReference type="InterPro" id="IPR016039">
    <property type="entry name" value="Thiolase-like"/>
</dbReference>
<evidence type="ECO:0000256" key="5">
    <source>
        <dbReference type="ARBA" id="ARBA00022832"/>
    </source>
</evidence>
<dbReference type="PANTHER" id="PTHR34069:SF2">
    <property type="entry name" value="BETA-KETOACYL-[ACYL-CARRIER-PROTEIN] SYNTHASE III"/>
    <property type="match status" value="1"/>
</dbReference>
<dbReference type="EC" id="2.3.1.180" evidence="9"/>
<keyword evidence="9" id="KW-0511">Multifunctional enzyme</keyword>
<comment type="subcellular location">
    <subcellularLocation>
        <location evidence="9">Cytoplasm</location>
    </subcellularLocation>
</comment>
<dbReference type="GO" id="GO:0044550">
    <property type="term" value="P:secondary metabolite biosynthetic process"/>
    <property type="evidence" value="ECO:0007669"/>
    <property type="project" value="TreeGrafter"/>
</dbReference>
<comment type="domain">
    <text evidence="9">The last Arg residue of the ACP-binding site is essential for the weak association between ACP/AcpP and FabH.</text>
</comment>
<evidence type="ECO:0000259" key="11">
    <source>
        <dbReference type="Pfam" id="PF08545"/>
    </source>
</evidence>
<dbReference type="GO" id="GO:0006633">
    <property type="term" value="P:fatty acid biosynthetic process"/>
    <property type="evidence" value="ECO:0007669"/>
    <property type="project" value="UniProtKB-UniRule"/>
</dbReference>
<organism evidence="12 13">
    <name type="scientific">Streptomyces pluripotens</name>
    <dbReference type="NCBI Taxonomy" id="1355015"/>
    <lineage>
        <taxon>Bacteria</taxon>
        <taxon>Bacillati</taxon>
        <taxon>Actinomycetota</taxon>
        <taxon>Actinomycetes</taxon>
        <taxon>Kitasatosporales</taxon>
        <taxon>Streptomycetaceae</taxon>
        <taxon>Streptomyces</taxon>
    </lineage>
</organism>
<comment type="similarity">
    <text evidence="1 9">Belongs to the thiolase-like superfamily. FabH family.</text>
</comment>
<comment type="function">
    <text evidence="9">Catalyzes the condensation reaction of fatty acid synthesis by the addition to an acyl acceptor of two carbons from malonyl-ACP. Catalyzes the first condensation reaction which initiates fatty acid synthesis and may therefore play a role in governing the total rate of fatty acid production. Possesses both acetoacetyl-ACP synthase and acetyl transacylase activities. Its substrate specificity determines the biosynthesis of branched-chain and/or straight-chain of fatty acids.</text>
</comment>
<feature type="domain" description="Beta-ketoacyl-[acyl-carrier-protein] synthase III N-terminal" evidence="11">
    <location>
        <begin position="113"/>
        <end position="193"/>
    </location>
</feature>
<dbReference type="GO" id="GO:0004315">
    <property type="term" value="F:3-oxoacyl-[acyl-carrier-protein] synthase activity"/>
    <property type="evidence" value="ECO:0007669"/>
    <property type="project" value="InterPro"/>
</dbReference>
<keyword evidence="8 9" id="KW-0012">Acyltransferase</keyword>
<dbReference type="GO" id="GO:0033818">
    <property type="term" value="F:beta-ketoacyl-acyl-carrier-protein synthase III activity"/>
    <property type="evidence" value="ECO:0007669"/>
    <property type="project" value="UniProtKB-UniRule"/>
</dbReference>
<protein>
    <recommendedName>
        <fullName evidence="9">Beta-ketoacyl-[acyl-carrier-protein] synthase III</fullName>
        <shortName evidence="9">Beta-ketoacyl-ACP synthase III</shortName>
        <shortName evidence="9">KAS III</shortName>
        <ecNumber evidence="9">2.3.1.180</ecNumber>
    </recommendedName>
    <alternativeName>
        <fullName evidence="9">3-oxoacyl-[acyl-carrier-protein] synthase 3</fullName>
    </alternativeName>
    <alternativeName>
        <fullName evidence="9">3-oxoacyl-[acyl-carrier-protein] synthase III</fullName>
    </alternativeName>
</protein>
<feature type="region of interest" description="ACP-binding" evidence="9">
    <location>
        <begin position="262"/>
        <end position="266"/>
    </location>
</feature>
<keyword evidence="7 9" id="KW-0275">Fatty acid biosynthesis</keyword>
<feature type="active site" evidence="9">
    <location>
        <position position="261"/>
    </location>
</feature>
<reference evidence="12 13" key="1">
    <citation type="submission" date="2017-07" db="EMBL/GenBank/DDBJ databases">
        <title>Genome sequence of Streptomyces pluripotens MUSC 137T.</title>
        <authorList>
            <person name="Ser H.-L."/>
            <person name="Lee L.-H."/>
        </authorList>
    </citation>
    <scope>NUCLEOTIDE SEQUENCE [LARGE SCALE GENOMIC DNA]</scope>
    <source>
        <strain evidence="12 13">MUSC 137</strain>
    </source>
</reference>
<comment type="subunit">
    <text evidence="9">Homodimer.</text>
</comment>
<dbReference type="GO" id="GO:0005737">
    <property type="term" value="C:cytoplasm"/>
    <property type="evidence" value="ECO:0007669"/>
    <property type="project" value="UniProtKB-SubCell"/>
</dbReference>
<evidence type="ECO:0000259" key="10">
    <source>
        <dbReference type="Pfam" id="PF08541"/>
    </source>
</evidence>
<dbReference type="UniPathway" id="UPA00094"/>
<keyword evidence="2 9" id="KW-0963">Cytoplasm</keyword>
<name>A0A221NTL5_9ACTN</name>
<keyword evidence="13" id="KW-1185">Reference proteome</keyword>
<evidence type="ECO:0000256" key="1">
    <source>
        <dbReference type="ARBA" id="ARBA00008642"/>
    </source>
</evidence>
<evidence type="ECO:0000313" key="13">
    <source>
        <dbReference type="Proteomes" id="UP000031501"/>
    </source>
</evidence>
<dbReference type="OrthoDB" id="9815506at2"/>
<dbReference type="AlphaFoldDB" id="A0A221NTL5"/>
<evidence type="ECO:0000256" key="4">
    <source>
        <dbReference type="ARBA" id="ARBA00022679"/>
    </source>
</evidence>
<evidence type="ECO:0000256" key="7">
    <source>
        <dbReference type="ARBA" id="ARBA00023160"/>
    </source>
</evidence>
<keyword evidence="3 9" id="KW-0444">Lipid biosynthesis</keyword>
<gene>
    <name evidence="9" type="primary">fabH</name>
    <name evidence="12" type="ORF">LK07_03855</name>
</gene>
<dbReference type="EMBL" id="CP022433">
    <property type="protein sequence ID" value="ASN23307.1"/>
    <property type="molecule type" value="Genomic_DNA"/>
</dbReference>
<dbReference type="Proteomes" id="UP000031501">
    <property type="component" value="Chromosome"/>
</dbReference>
<evidence type="ECO:0000256" key="9">
    <source>
        <dbReference type="HAMAP-Rule" id="MF_01815"/>
    </source>
</evidence>
<dbReference type="InterPro" id="IPR013751">
    <property type="entry name" value="ACP_syn_III_N"/>
</dbReference>
<comment type="catalytic activity">
    <reaction evidence="9">
        <text>malonyl-[ACP] + acetyl-CoA + H(+) = 3-oxobutanoyl-[ACP] + CO2 + CoA</text>
        <dbReference type="Rhea" id="RHEA:12080"/>
        <dbReference type="Rhea" id="RHEA-COMP:9623"/>
        <dbReference type="Rhea" id="RHEA-COMP:9625"/>
        <dbReference type="ChEBI" id="CHEBI:15378"/>
        <dbReference type="ChEBI" id="CHEBI:16526"/>
        <dbReference type="ChEBI" id="CHEBI:57287"/>
        <dbReference type="ChEBI" id="CHEBI:57288"/>
        <dbReference type="ChEBI" id="CHEBI:78449"/>
        <dbReference type="ChEBI" id="CHEBI:78450"/>
        <dbReference type="EC" id="2.3.1.180"/>
    </reaction>
</comment>
<evidence type="ECO:0000256" key="2">
    <source>
        <dbReference type="ARBA" id="ARBA00022490"/>
    </source>
</evidence>
<dbReference type="Pfam" id="PF08545">
    <property type="entry name" value="ACP_syn_III"/>
    <property type="match status" value="1"/>
</dbReference>
<dbReference type="CDD" id="cd00830">
    <property type="entry name" value="KAS_III"/>
    <property type="match status" value="1"/>
</dbReference>
<feature type="active site" evidence="9">
    <location>
        <position position="291"/>
    </location>
</feature>
<dbReference type="PANTHER" id="PTHR34069">
    <property type="entry name" value="3-OXOACYL-[ACYL-CARRIER-PROTEIN] SYNTHASE 3"/>
    <property type="match status" value="1"/>
</dbReference>
<evidence type="ECO:0000256" key="8">
    <source>
        <dbReference type="ARBA" id="ARBA00023315"/>
    </source>
</evidence>